<evidence type="ECO:0000313" key="5">
    <source>
        <dbReference type="Proteomes" id="UP001321700"/>
    </source>
</evidence>
<reference evidence="4 5" key="1">
    <citation type="submission" date="2023-08" db="EMBL/GenBank/DDBJ databases">
        <title>Rhodoferax potami sp. nov. and Rhodoferax mekongensis sp. nov., isolated from the Mekong River in Thailand.</title>
        <authorList>
            <person name="Kitikhun S."/>
            <person name="Charoenyingcharoen P."/>
            <person name="Siriarchawattana P."/>
            <person name="Likhitrattanapisal S."/>
            <person name="Nilsakha T."/>
            <person name="Chanpet A."/>
            <person name="Rattanawaree P."/>
            <person name="Ingsriswang S."/>
        </authorList>
    </citation>
    <scope>NUCLEOTIDE SEQUENCE [LARGE SCALE GENOMIC DNA]</scope>
    <source>
        <strain evidence="4 5">TBRC 17660</strain>
    </source>
</reference>
<dbReference type="InterPro" id="IPR050595">
    <property type="entry name" value="Bact_response_regulator"/>
</dbReference>
<sequence length="118" mass="13293">MKKVLLVDDKEINRKLLSIHLVAGYEVFEACNGIQALEIIKREKPYAVLLDIMMTGELDGLDVLNSIKTDPVLKDILVAMVTVRDKEKDIKVGEKYGADAYFSKPFDTKKILHWLSAG</sequence>
<dbReference type="RefSeq" id="WP_313876381.1">
    <property type="nucleotide sequence ID" value="NZ_JAVBIK010000003.1"/>
</dbReference>
<dbReference type="PANTHER" id="PTHR44591">
    <property type="entry name" value="STRESS RESPONSE REGULATOR PROTEIN 1"/>
    <property type="match status" value="1"/>
</dbReference>
<dbReference type="InterPro" id="IPR001789">
    <property type="entry name" value="Sig_transdc_resp-reg_receiver"/>
</dbReference>
<comment type="caution">
    <text evidence="4">The sequence shown here is derived from an EMBL/GenBank/DDBJ whole genome shotgun (WGS) entry which is preliminary data.</text>
</comment>
<gene>
    <name evidence="4" type="ORF">RAE19_18885</name>
</gene>
<feature type="domain" description="Response regulatory" evidence="3">
    <location>
        <begin position="3"/>
        <end position="118"/>
    </location>
</feature>
<dbReference type="InterPro" id="IPR011006">
    <property type="entry name" value="CheY-like_superfamily"/>
</dbReference>
<dbReference type="PROSITE" id="PS50110">
    <property type="entry name" value="RESPONSE_REGULATORY"/>
    <property type="match status" value="1"/>
</dbReference>
<dbReference type="Gene3D" id="3.40.50.2300">
    <property type="match status" value="1"/>
</dbReference>
<dbReference type="Pfam" id="PF00072">
    <property type="entry name" value="Response_reg"/>
    <property type="match status" value="1"/>
</dbReference>
<organism evidence="4 5">
    <name type="scientific">Rhodoferax potami</name>
    <dbReference type="NCBI Taxonomy" id="3068338"/>
    <lineage>
        <taxon>Bacteria</taxon>
        <taxon>Pseudomonadati</taxon>
        <taxon>Pseudomonadota</taxon>
        <taxon>Betaproteobacteria</taxon>
        <taxon>Burkholderiales</taxon>
        <taxon>Comamonadaceae</taxon>
        <taxon>Rhodoferax</taxon>
    </lineage>
</organism>
<keyword evidence="1 2" id="KW-0597">Phosphoprotein</keyword>
<evidence type="ECO:0000256" key="2">
    <source>
        <dbReference type="PROSITE-ProRule" id="PRU00169"/>
    </source>
</evidence>
<dbReference type="EMBL" id="JAVBIK010000003">
    <property type="protein sequence ID" value="MDT7520713.1"/>
    <property type="molecule type" value="Genomic_DNA"/>
</dbReference>
<name>A0ABU3KTA1_9BURK</name>
<evidence type="ECO:0000313" key="4">
    <source>
        <dbReference type="EMBL" id="MDT7520713.1"/>
    </source>
</evidence>
<feature type="modified residue" description="4-aspartylphosphate" evidence="2">
    <location>
        <position position="51"/>
    </location>
</feature>
<dbReference type="Proteomes" id="UP001321700">
    <property type="component" value="Unassembled WGS sequence"/>
</dbReference>
<evidence type="ECO:0000259" key="3">
    <source>
        <dbReference type="PROSITE" id="PS50110"/>
    </source>
</evidence>
<keyword evidence="5" id="KW-1185">Reference proteome</keyword>
<proteinExistence type="predicted"/>
<accession>A0ABU3KTA1</accession>
<dbReference type="PANTHER" id="PTHR44591:SF3">
    <property type="entry name" value="RESPONSE REGULATORY DOMAIN-CONTAINING PROTEIN"/>
    <property type="match status" value="1"/>
</dbReference>
<protein>
    <submittedName>
        <fullName evidence="4">Response regulator</fullName>
    </submittedName>
</protein>
<dbReference type="SUPFAM" id="SSF52172">
    <property type="entry name" value="CheY-like"/>
    <property type="match status" value="1"/>
</dbReference>
<evidence type="ECO:0000256" key="1">
    <source>
        <dbReference type="ARBA" id="ARBA00022553"/>
    </source>
</evidence>
<dbReference type="SMART" id="SM00448">
    <property type="entry name" value="REC"/>
    <property type="match status" value="1"/>
</dbReference>